<keyword evidence="2" id="KW-1133">Transmembrane helix</keyword>
<keyword evidence="2" id="KW-0812">Transmembrane</keyword>
<evidence type="ECO:0000256" key="1">
    <source>
        <dbReference type="SAM" id="MobiDB-lite"/>
    </source>
</evidence>
<feature type="compositionally biased region" description="Basic and acidic residues" evidence="1">
    <location>
        <begin position="52"/>
        <end position="62"/>
    </location>
</feature>
<dbReference type="EMBL" id="KQ964576">
    <property type="protein sequence ID" value="KXN68428.1"/>
    <property type="molecule type" value="Genomic_DNA"/>
</dbReference>
<accession>A0A137P0D6</accession>
<keyword evidence="4" id="KW-1185">Reference proteome</keyword>
<dbReference type="AlphaFoldDB" id="A0A137P0D6"/>
<organism evidence="3 4">
    <name type="scientific">Conidiobolus coronatus (strain ATCC 28846 / CBS 209.66 / NRRL 28638)</name>
    <name type="common">Delacroixia coronata</name>
    <dbReference type="NCBI Taxonomy" id="796925"/>
    <lineage>
        <taxon>Eukaryota</taxon>
        <taxon>Fungi</taxon>
        <taxon>Fungi incertae sedis</taxon>
        <taxon>Zoopagomycota</taxon>
        <taxon>Entomophthoromycotina</taxon>
        <taxon>Entomophthoromycetes</taxon>
        <taxon>Entomophthorales</taxon>
        <taxon>Ancylistaceae</taxon>
        <taxon>Conidiobolus</taxon>
    </lineage>
</organism>
<feature type="region of interest" description="Disordered" evidence="1">
    <location>
        <begin position="52"/>
        <end position="78"/>
    </location>
</feature>
<name>A0A137P0D6_CONC2</name>
<dbReference type="Proteomes" id="UP000070444">
    <property type="component" value="Unassembled WGS sequence"/>
</dbReference>
<evidence type="ECO:0000313" key="3">
    <source>
        <dbReference type="EMBL" id="KXN68428.1"/>
    </source>
</evidence>
<feature type="transmembrane region" description="Helical" evidence="2">
    <location>
        <begin position="16"/>
        <end position="38"/>
    </location>
</feature>
<feature type="transmembrane region" description="Helical" evidence="2">
    <location>
        <begin position="122"/>
        <end position="141"/>
    </location>
</feature>
<gene>
    <name evidence="3" type="ORF">CONCODRAFT_9318</name>
</gene>
<protein>
    <submittedName>
        <fullName evidence="3">Uncharacterized protein</fullName>
    </submittedName>
</protein>
<proteinExistence type="predicted"/>
<evidence type="ECO:0000256" key="2">
    <source>
        <dbReference type="SAM" id="Phobius"/>
    </source>
</evidence>
<reference evidence="3 4" key="1">
    <citation type="journal article" date="2015" name="Genome Biol. Evol.">
        <title>Phylogenomic analyses indicate that early fungi evolved digesting cell walls of algal ancestors of land plants.</title>
        <authorList>
            <person name="Chang Y."/>
            <person name="Wang S."/>
            <person name="Sekimoto S."/>
            <person name="Aerts A.L."/>
            <person name="Choi C."/>
            <person name="Clum A."/>
            <person name="LaButti K.M."/>
            <person name="Lindquist E.A."/>
            <person name="Yee Ngan C."/>
            <person name="Ohm R.A."/>
            <person name="Salamov A.A."/>
            <person name="Grigoriev I.V."/>
            <person name="Spatafora J.W."/>
            <person name="Berbee M.L."/>
        </authorList>
    </citation>
    <scope>NUCLEOTIDE SEQUENCE [LARGE SCALE GENOMIC DNA]</scope>
    <source>
        <strain evidence="3 4">NRRL 28638</strain>
    </source>
</reference>
<feature type="region of interest" description="Disordered" evidence="1">
    <location>
        <begin position="162"/>
        <end position="191"/>
    </location>
</feature>
<sequence length="191" mass="21157">MHLNRRDTSFYFYQNWVYYLIASLFLLVVLIVATALQLRKYGKAVYSNSTVKEEDRAPESGEKQMVSAELEGSGNSSNNRTEEVIIKLNKNQMDSDTHVYYTSTPSSWSIKTTHVESNGLSTLGYVMLGLGIGLLIAIINYKRILNLRNSAFIKRFRTKGASEGYSKANGDDDTGNSALLPGAPVVGGKSR</sequence>
<keyword evidence="2" id="KW-0472">Membrane</keyword>
<evidence type="ECO:0000313" key="4">
    <source>
        <dbReference type="Proteomes" id="UP000070444"/>
    </source>
</evidence>